<dbReference type="SUPFAM" id="SSF51735">
    <property type="entry name" value="NAD(P)-binding Rossmann-fold domains"/>
    <property type="match status" value="1"/>
</dbReference>
<evidence type="ECO:0000256" key="2">
    <source>
        <dbReference type="ARBA" id="ARBA00023002"/>
    </source>
</evidence>
<dbReference type="PRINTS" id="PR00081">
    <property type="entry name" value="GDHRDH"/>
</dbReference>
<dbReference type="GO" id="GO:0009807">
    <property type="term" value="P:lignan biosynthetic process"/>
    <property type="evidence" value="ECO:0007669"/>
    <property type="project" value="UniProtKB-ARBA"/>
</dbReference>
<dbReference type="Proteomes" id="UP000554482">
    <property type="component" value="Unassembled WGS sequence"/>
</dbReference>
<name>A0A7J6WTU1_THATH</name>
<dbReference type="InterPro" id="IPR036291">
    <property type="entry name" value="NAD(P)-bd_dom_sf"/>
</dbReference>
<evidence type="ECO:0000313" key="7">
    <source>
        <dbReference type="Proteomes" id="UP000554482"/>
    </source>
</evidence>
<dbReference type="PANTHER" id="PTHR48107:SF7">
    <property type="entry name" value="RE15974P"/>
    <property type="match status" value="1"/>
</dbReference>
<evidence type="ECO:0000256" key="1">
    <source>
        <dbReference type="ARBA" id="ARBA00006484"/>
    </source>
</evidence>
<evidence type="ECO:0000256" key="4">
    <source>
        <dbReference type="ARBA" id="ARBA00071098"/>
    </source>
</evidence>
<keyword evidence="2" id="KW-0560">Oxidoreductase</keyword>
<evidence type="ECO:0000313" key="6">
    <source>
        <dbReference type="EMBL" id="KAF5200831.1"/>
    </source>
</evidence>
<dbReference type="PROSITE" id="PS00061">
    <property type="entry name" value="ADH_SHORT"/>
    <property type="match status" value="1"/>
</dbReference>
<organism evidence="6 7">
    <name type="scientific">Thalictrum thalictroides</name>
    <name type="common">Rue-anemone</name>
    <name type="synonym">Anemone thalictroides</name>
    <dbReference type="NCBI Taxonomy" id="46969"/>
    <lineage>
        <taxon>Eukaryota</taxon>
        <taxon>Viridiplantae</taxon>
        <taxon>Streptophyta</taxon>
        <taxon>Embryophyta</taxon>
        <taxon>Tracheophyta</taxon>
        <taxon>Spermatophyta</taxon>
        <taxon>Magnoliopsida</taxon>
        <taxon>Ranunculales</taxon>
        <taxon>Ranunculaceae</taxon>
        <taxon>Thalictroideae</taxon>
        <taxon>Thalictrum</taxon>
    </lineage>
</organism>
<protein>
    <recommendedName>
        <fullName evidence="4">Secoisolariciresinol dehydrogenase</fullName>
        <ecNumber evidence="3">1.1.1.331</ecNumber>
    </recommendedName>
</protein>
<dbReference type="InterPro" id="IPR057326">
    <property type="entry name" value="KR_dom"/>
</dbReference>
<dbReference type="PRINTS" id="PR00080">
    <property type="entry name" value="SDRFAMILY"/>
</dbReference>
<evidence type="ECO:0000259" key="5">
    <source>
        <dbReference type="SMART" id="SM00822"/>
    </source>
</evidence>
<dbReference type="OrthoDB" id="1669814at2759"/>
<evidence type="ECO:0000256" key="3">
    <source>
        <dbReference type="ARBA" id="ARBA00066949"/>
    </source>
</evidence>
<dbReference type="InterPro" id="IPR020904">
    <property type="entry name" value="Sc_DH/Rdtase_CS"/>
</dbReference>
<comment type="similarity">
    <text evidence="1">Belongs to the short-chain dehydrogenases/reductases (SDR) family.</text>
</comment>
<dbReference type="EMBL" id="JABWDY010010220">
    <property type="protein sequence ID" value="KAF5200831.1"/>
    <property type="molecule type" value="Genomic_DNA"/>
</dbReference>
<dbReference type="PANTHER" id="PTHR48107">
    <property type="entry name" value="NADPH-DEPENDENT ALDEHYDE REDUCTASE-LIKE PROTEIN, CHLOROPLASTIC-RELATED"/>
    <property type="match status" value="1"/>
</dbReference>
<reference evidence="6 7" key="1">
    <citation type="submission" date="2020-06" db="EMBL/GenBank/DDBJ databases">
        <title>Transcriptomic and genomic resources for Thalictrum thalictroides and T. hernandezii: Facilitating candidate gene discovery in an emerging model plant lineage.</title>
        <authorList>
            <person name="Arias T."/>
            <person name="Riano-Pachon D.M."/>
            <person name="Di Stilio V.S."/>
        </authorList>
    </citation>
    <scope>NUCLEOTIDE SEQUENCE [LARGE SCALE GENOMIC DNA]</scope>
    <source>
        <strain evidence="7">cv. WT478/WT964</strain>
        <tissue evidence="6">Leaves</tissue>
    </source>
</reference>
<dbReference type="EC" id="1.1.1.331" evidence="3"/>
<proteinExistence type="inferred from homology"/>
<gene>
    <name evidence="6" type="ORF">FRX31_009582</name>
</gene>
<dbReference type="InterPro" id="IPR002347">
    <property type="entry name" value="SDR_fam"/>
</dbReference>
<dbReference type="FunFam" id="3.40.50.720:FF:000084">
    <property type="entry name" value="Short-chain dehydrogenase reductase"/>
    <property type="match status" value="1"/>
</dbReference>
<dbReference type="GO" id="GO:0120529">
    <property type="term" value="F:secoisolariciresinol dehydrogenase activity"/>
    <property type="evidence" value="ECO:0007669"/>
    <property type="project" value="UniProtKB-EC"/>
</dbReference>
<keyword evidence="7" id="KW-1185">Reference proteome</keyword>
<comment type="caution">
    <text evidence="6">The sequence shown here is derived from an EMBL/GenBank/DDBJ whole genome shotgun (WGS) entry which is preliminary data.</text>
</comment>
<sequence length="269" mass="28580">MAAESHSPPPPTPTRPLEDRVAIITGASRGIGREIALHLASLGAKLILNYTTNSSLADLLADEINKSSSSLSTPRAIPIQADISDPIQVKSLFDRSEQLFQTQPHIVVNSAGVLDPKYPTIANTTIEDFEKTFNVNTKGAFLVSREASNRLKRGGGGRIILLSSSMVGGLRVGFGAYAASKAAVETMVKILAKELKGTRITANCVAPGPIATDMYFDGKSEEQINQSIDECPLSRLGETKDVAPVVGFLAGDSSEWVNGQVIRVNGGYV</sequence>
<accession>A0A7J6WTU1</accession>
<dbReference type="AlphaFoldDB" id="A0A7J6WTU1"/>
<dbReference type="Pfam" id="PF13561">
    <property type="entry name" value="adh_short_C2"/>
    <property type="match status" value="1"/>
</dbReference>
<dbReference type="Gene3D" id="3.40.50.720">
    <property type="entry name" value="NAD(P)-binding Rossmann-like Domain"/>
    <property type="match status" value="1"/>
</dbReference>
<dbReference type="SMART" id="SM00822">
    <property type="entry name" value="PKS_KR"/>
    <property type="match status" value="1"/>
</dbReference>
<feature type="domain" description="Ketoreductase" evidence="5">
    <location>
        <begin position="20"/>
        <end position="213"/>
    </location>
</feature>